<comment type="caution">
    <text evidence="1">The sequence shown here is derived from an EMBL/GenBank/DDBJ whole genome shotgun (WGS) entry which is preliminary data.</text>
</comment>
<proteinExistence type="predicted"/>
<name>A0AAW0MF68_9GOBI</name>
<evidence type="ECO:0000313" key="1">
    <source>
        <dbReference type="EMBL" id="KAK7877281.1"/>
    </source>
</evidence>
<evidence type="ECO:0000313" key="2">
    <source>
        <dbReference type="Proteomes" id="UP001460270"/>
    </source>
</evidence>
<dbReference type="EMBL" id="JBBPFD010000705">
    <property type="protein sequence ID" value="KAK7877281.1"/>
    <property type="molecule type" value="Genomic_DNA"/>
</dbReference>
<dbReference type="Proteomes" id="UP001460270">
    <property type="component" value="Unassembled WGS sequence"/>
</dbReference>
<protein>
    <submittedName>
        <fullName evidence="1">Uncharacterized protein</fullName>
    </submittedName>
</protein>
<feature type="non-terminal residue" evidence="1">
    <location>
        <position position="1"/>
    </location>
</feature>
<reference evidence="2" key="1">
    <citation type="submission" date="2024-04" db="EMBL/GenBank/DDBJ databases">
        <title>Salinicola lusitanus LLJ914,a marine bacterium isolated from the Okinawa Trough.</title>
        <authorList>
            <person name="Li J."/>
        </authorList>
    </citation>
    <scope>NUCLEOTIDE SEQUENCE [LARGE SCALE GENOMIC DNA]</scope>
</reference>
<keyword evidence="2" id="KW-1185">Reference proteome</keyword>
<sequence length="237" mass="26145">VFITRSSMVTTGLSSQACAEVYLVVASHYIALSRRVAQGRGSFWTRTYPSVEARSQAQGTFGNGELPVGIRERPRHGARVRCYGPRGETDGVGPNRLRGSSLMKAISDRLEPPHTNFAQWELELLGELSEGIRLSVSNYATRVTFGALRVEKRLEAGALVRHSLNNINRLLRRYARSSGQALEDGKSCERSGESIPERVHFALDTSELGAGESISDMFNFFHVLSDALFQNGSRSLQ</sequence>
<organism evidence="1 2">
    <name type="scientific">Mugilogobius chulae</name>
    <name type="common">yellowstripe goby</name>
    <dbReference type="NCBI Taxonomy" id="88201"/>
    <lineage>
        <taxon>Eukaryota</taxon>
        <taxon>Metazoa</taxon>
        <taxon>Chordata</taxon>
        <taxon>Craniata</taxon>
        <taxon>Vertebrata</taxon>
        <taxon>Euteleostomi</taxon>
        <taxon>Actinopterygii</taxon>
        <taxon>Neopterygii</taxon>
        <taxon>Teleostei</taxon>
        <taxon>Neoteleostei</taxon>
        <taxon>Acanthomorphata</taxon>
        <taxon>Gobiaria</taxon>
        <taxon>Gobiiformes</taxon>
        <taxon>Gobioidei</taxon>
        <taxon>Gobiidae</taxon>
        <taxon>Gobionellinae</taxon>
        <taxon>Mugilogobius</taxon>
    </lineage>
</organism>
<dbReference type="AlphaFoldDB" id="A0AAW0MF68"/>
<accession>A0AAW0MF68</accession>
<gene>
    <name evidence="1" type="ORF">WMY93_032015</name>
</gene>